<feature type="domain" description="EAL" evidence="2">
    <location>
        <begin position="213"/>
        <end position="477"/>
    </location>
</feature>
<keyword evidence="4" id="KW-1185">Reference proteome</keyword>
<feature type="transmembrane region" description="Helical" evidence="1">
    <location>
        <begin position="123"/>
        <end position="145"/>
    </location>
</feature>
<gene>
    <name evidence="3" type="ORF">BL253_10025</name>
</gene>
<organism evidence="3 4">
    <name type="scientific">Pseudofrankia asymbiotica</name>
    <dbReference type="NCBI Taxonomy" id="1834516"/>
    <lineage>
        <taxon>Bacteria</taxon>
        <taxon>Bacillati</taxon>
        <taxon>Actinomycetota</taxon>
        <taxon>Actinomycetes</taxon>
        <taxon>Frankiales</taxon>
        <taxon>Frankiaceae</taxon>
        <taxon>Pseudofrankia</taxon>
    </lineage>
</organism>
<evidence type="ECO:0000259" key="2">
    <source>
        <dbReference type="PROSITE" id="PS50883"/>
    </source>
</evidence>
<keyword evidence="1" id="KW-0472">Membrane</keyword>
<evidence type="ECO:0000256" key="1">
    <source>
        <dbReference type="SAM" id="Phobius"/>
    </source>
</evidence>
<dbReference type="GO" id="GO:0071111">
    <property type="term" value="F:cyclic-guanylate-specific phosphodiesterase activity"/>
    <property type="evidence" value="ECO:0007669"/>
    <property type="project" value="InterPro"/>
</dbReference>
<comment type="caution">
    <text evidence="3">The sequence shown here is derived from an EMBL/GenBank/DDBJ whole genome shotgun (WGS) entry which is preliminary data.</text>
</comment>
<reference evidence="4" key="1">
    <citation type="submission" date="2016-10" db="EMBL/GenBank/DDBJ databases">
        <title>Frankia sp. NRRL B-16386 Genome sequencing.</title>
        <authorList>
            <person name="Ghodhbane-Gtari F."/>
            <person name="Swanson E."/>
            <person name="Gueddou A."/>
            <person name="Hezbri K."/>
            <person name="Ktari K."/>
            <person name="Nouioui I."/>
            <person name="Morris K."/>
            <person name="Simpson S."/>
            <person name="Abebe-Akele F."/>
            <person name="Thomas K."/>
            <person name="Gtari M."/>
            <person name="Tisa L.S."/>
        </authorList>
    </citation>
    <scope>NUCLEOTIDE SEQUENCE [LARGE SCALE GENOMIC DNA]</scope>
    <source>
        <strain evidence="4">NRRL B-16386</strain>
    </source>
</reference>
<proteinExistence type="predicted"/>
<dbReference type="EMBL" id="MOMC01000017">
    <property type="protein sequence ID" value="ONH31307.1"/>
    <property type="molecule type" value="Genomic_DNA"/>
</dbReference>
<dbReference type="Proteomes" id="UP000188929">
    <property type="component" value="Unassembled WGS sequence"/>
</dbReference>
<evidence type="ECO:0000313" key="4">
    <source>
        <dbReference type="Proteomes" id="UP000188929"/>
    </source>
</evidence>
<dbReference type="InterPro" id="IPR001633">
    <property type="entry name" value="EAL_dom"/>
</dbReference>
<dbReference type="Pfam" id="PF00563">
    <property type="entry name" value="EAL"/>
    <property type="match status" value="1"/>
</dbReference>
<keyword evidence="1" id="KW-1133">Transmembrane helix</keyword>
<dbReference type="SMART" id="SM00052">
    <property type="entry name" value="EAL"/>
    <property type="match status" value="1"/>
</dbReference>
<dbReference type="CDD" id="cd01948">
    <property type="entry name" value="EAL"/>
    <property type="match status" value="1"/>
</dbReference>
<dbReference type="InterPro" id="IPR050706">
    <property type="entry name" value="Cyclic-di-GMP_PDE-like"/>
</dbReference>
<accession>A0A1V2IDW1</accession>
<dbReference type="Gene3D" id="3.20.20.450">
    <property type="entry name" value="EAL domain"/>
    <property type="match status" value="1"/>
</dbReference>
<dbReference type="PANTHER" id="PTHR33121">
    <property type="entry name" value="CYCLIC DI-GMP PHOSPHODIESTERASE PDEF"/>
    <property type="match status" value="1"/>
</dbReference>
<dbReference type="PANTHER" id="PTHR33121:SF70">
    <property type="entry name" value="SIGNALING PROTEIN YKOW"/>
    <property type="match status" value="1"/>
</dbReference>
<evidence type="ECO:0000313" key="3">
    <source>
        <dbReference type="EMBL" id="ONH31307.1"/>
    </source>
</evidence>
<feature type="transmembrane region" description="Helical" evidence="1">
    <location>
        <begin position="151"/>
        <end position="175"/>
    </location>
</feature>
<dbReference type="AlphaFoldDB" id="A0A1V2IDW1"/>
<dbReference type="STRING" id="1834516.BL253_10025"/>
<protein>
    <submittedName>
        <fullName evidence="3">Diguanylate phosphodiesterase</fullName>
    </submittedName>
</protein>
<dbReference type="InterPro" id="IPR035919">
    <property type="entry name" value="EAL_sf"/>
</dbReference>
<keyword evidence="1" id="KW-0812">Transmembrane</keyword>
<name>A0A1V2IDW1_9ACTN</name>
<dbReference type="PROSITE" id="PS50883">
    <property type="entry name" value="EAL"/>
    <property type="match status" value="1"/>
</dbReference>
<sequence>MTHIDAVRRSAAAGSTLGAPGSLGISGPLGPGGVLATGLPVGLPAGRHAPPRRPAGAAPTVSVPARPASLVPLLAALVAGLARVVTDDGAVTIVEAGAAGAGVAATGVAGWSLWRATAPDRGWLGRLTMTLAGWTVLQAVGVGLGPTPGSGFARATVAAGALAAPLLAAAALVALPRPFPPGLAATRGLGEGVRQAGKRVVQAEGGHAGKVTGAALGARLAEALVTVRRHGWDEAGFDVHYQPIVRLVDGAVVGLEALARWTEPGRGPVSPLTFVAAAEDGGLVGTLDELVLGRACAEVAAVLPATRGVPATRLHVNISASRLGDPALPDVFARAFGASGLDPRRLVVEITETYRIADLAAAARVLEAIRALGPSIAVDDVGAGHTNLAALHELPVSVVKLDRCLIENPLGPGRASRLGRSVITVARSLGAVVVAEGIERRAQRADLALLGCELGQGYLFARPAPLATLAPLLAVAAPVAPLAGSAVGAYLSS</sequence>
<dbReference type="RefSeq" id="WP_241834680.1">
    <property type="nucleotide sequence ID" value="NZ_MOMC01000017.1"/>
</dbReference>
<dbReference type="SUPFAM" id="SSF141868">
    <property type="entry name" value="EAL domain-like"/>
    <property type="match status" value="1"/>
</dbReference>